<gene>
    <name evidence="3" type="ORF">H8717_00865</name>
</gene>
<reference evidence="3 4" key="1">
    <citation type="submission" date="2020-08" db="EMBL/GenBank/DDBJ databases">
        <title>Genome public.</title>
        <authorList>
            <person name="Liu C."/>
            <person name="Sun Q."/>
        </authorList>
    </citation>
    <scope>NUCLEOTIDE SEQUENCE [LARGE SCALE GENOMIC DNA]</scope>
    <source>
        <strain evidence="3 4">BX1</strain>
    </source>
</reference>
<keyword evidence="4" id="KW-1185">Reference proteome</keyword>
<feature type="transmembrane region" description="Helical" evidence="1">
    <location>
        <begin position="163"/>
        <end position="182"/>
    </location>
</feature>
<evidence type="ECO:0000313" key="4">
    <source>
        <dbReference type="Proteomes" id="UP000658131"/>
    </source>
</evidence>
<dbReference type="Pfam" id="PF07853">
    <property type="entry name" value="DUF1648"/>
    <property type="match status" value="1"/>
</dbReference>
<feature type="domain" description="DUF1648" evidence="2">
    <location>
        <begin position="14"/>
        <end position="57"/>
    </location>
</feature>
<sequence length="221" mass="24944">MKFSRKTTILIWALALLPLAATAVLYRSLPEQIPGQWSLDGSVRYDPKATIWGIALLSPLFAFLIPLMARIDPRRKNYQKFPGTYQGFLVALMLFLAAMNGIILSESLHPGRINVAKIVTIGCGLLFAWLGNVMPKIRSNFFFGIKTPWTLSDPRVWERTHRLGGYCFFAGGILTVLFALLLPQRILFYSFFALMMAICLVPTIMSFIWYQRLSGKGTDKS</sequence>
<comment type="caution">
    <text evidence="3">The sequence shown here is derived from an EMBL/GenBank/DDBJ whole genome shotgun (WGS) entry which is preliminary data.</text>
</comment>
<dbReference type="RefSeq" id="WP_262398659.1">
    <property type="nucleotide sequence ID" value="NZ_JACRTB010000002.1"/>
</dbReference>
<organism evidence="3 4">
    <name type="scientific">Yanshouia hominis</name>
    <dbReference type="NCBI Taxonomy" id="2763673"/>
    <lineage>
        <taxon>Bacteria</taxon>
        <taxon>Bacillati</taxon>
        <taxon>Bacillota</taxon>
        <taxon>Clostridia</taxon>
        <taxon>Eubacteriales</taxon>
        <taxon>Oscillospiraceae</taxon>
        <taxon>Yanshouia</taxon>
    </lineage>
</organism>
<dbReference type="Pfam" id="PF13630">
    <property type="entry name" value="SdpI"/>
    <property type="match status" value="1"/>
</dbReference>
<feature type="transmembrane region" description="Helical" evidence="1">
    <location>
        <begin position="49"/>
        <end position="71"/>
    </location>
</feature>
<dbReference type="PIRSF" id="PIRSF038959">
    <property type="entry name" value="SdpI"/>
    <property type="match status" value="1"/>
</dbReference>
<feature type="transmembrane region" description="Helical" evidence="1">
    <location>
        <begin position="188"/>
        <end position="210"/>
    </location>
</feature>
<keyword evidence="1" id="KW-0812">Transmembrane</keyword>
<dbReference type="InterPro" id="IPR025962">
    <property type="entry name" value="SdpI/YhfL"/>
</dbReference>
<name>A0ABR7NF75_9FIRM</name>
<dbReference type="InterPro" id="IPR012867">
    <property type="entry name" value="DUF1648"/>
</dbReference>
<keyword evidence="1" id="KW-0472">Membrane</keyword>
<accession>A0ABR7NF75</accession>
<evidence type="ECO:0000313" key="3">
    <source>
        <dbReference type="EMBL" id="MBC8574964.1"/>
    </source>
</evidence>
<dbReference type="PANTHER" id="PTHR37810">
    <property type="entry name" value="IMMUNITY PROTEIN SDPI"/>
    <property type="match status" value="1"/>
</dbReference>
<dbReference type="EMBL" id="JACRTB010000002">
    <property type="protein sequence ID" value="MBC8574964.1"/>
    <property type="molecule type" value="Genomic_DNA"/>
</dbReference>
<dbReference type="InterPro" id="IPR026272">
    <property type="entry name" value="SdpI"/>
</dbReference>
<protein>
    <submittedName>
        <fullName evidence="3">SdpI family protein</fullName>
    </submittedName>
</protein>
<dbReference type="Proteomes" id="UP000658131">
    <property type="component" value="Unassembled WGS sequence"/>
</dbReference>
<feature type="transmembrane region" description="Helical" evidence="1">
    <location>
        <begin position="83"/>
        <end position="103"/>
    </location>
</feature>
<proteinExistence type="predicted"/>
<keyword evidence="1" id="KW-1133">Transmembrane helix</keyword>
<evidence type="ECO:0000256" key="1">
    <source>
        <dbReference type="SAM" id="Phobius"/>
    </source>
</evidence>
<dbReference type="PANTHER" id="PTHR37810:SF5">
    <property type="entry name" value="IMMUNITY PROTEIN SDPI"/>
    <property type="match status" value="1"/>
</dbReference>
<feature type="transmembrane region" description="Helical" evidence="1">
    <location>
        <begin position="115"/>
        <end position="133"/>
    </location>
</feature>
<evidence type="ECO:0000259" key="2">
    <source>
        <dbReference type="Pfam" id="PF07853"/>
    </source>
</evidence>